<name>A0ABQ9JU54_9CUCU</name>
<proteinExistence type="inferred from homology"/>
<sequence>LCHCVLFHLIFQKMGVCTGYFLLDLLGVVTALVAVGYAYFKWSYQYWKNKNVPYLEPSIPFGTESNPFKSEYSVRERIQNTYNYAKSKRLRHVGTYSMIQAGYVPVDLELIKHIMTKDFSHFAPTFFALGGKRWRNLRVKLTPTFTSGKLKAMFQTLVDCGLTMENYIKENITDKDPVDIKELLGRLTTNIIGSCAFGIDCNTFKEPNSPFRVYATKFPRRSKRAALELMLAHSFPRLGKALGIRITPKDVEDFYTKVVKDTIDYRLKKQLFQERSATAADRYDE</sequence>
<dbReference type="Gene3D" id="1.10.630.10">
    <property type="entry name" value="Cytochrome P450"/>
    <property type="match status" value="1"/>
</dbReference>
<comment type="similarity">
    <text evidence="4">Belongs to the cytochrome P450 family.</text>
</comment>
<feature type="non-terminal residue" evidence="14">
    <location>
        <position position="1"/>
    </location>
</feature>
<dbReference type="InterPro" id="IPR002402">
    <property type="entry name" value="Cyt_P450_E_grp-II"/>
</dbReference>
<comment type="caution">
    <text evidence="14">The sequence shown here is derived from an EMBL/GenBank/DDBJ whole genome shotgun (WGS) entry which is preliminary data.</text>
</comment>
<evidence type="ECO:0000256" key="1">
    <source>
        <dbReference type="ARBA" id="ARBA00001971"/>
    </source>
</evidence>
<evidence type="ECO:0000256" key="2">
    <source>
        <dbReference type="ARBA" id="ARBA00004174"/>
    </source>
</evidence>
<dbReference type="EMBL" id="JAPWTJ010000201">
    <property type="protein sequence ID" value="KAJ8981114.1"/>
    <property type="molecule type" value="Genomic_DNA"/>
</dbReference>
<dbReference type="Pfam" id="PF00067">
    <property type="entry name" value="p450"/>
    <property type="match status" value="1"/>
</dbReference>
<comment type="subcellular location">
    <subcellularLocation>
        <location evidence="3">Endoplasmic reticulum membrane</location>
        <topology evidence="3">Peripheral membrane protein</topology>
    </subcellularLocation>
    <subcellularLocation>
        <location evidence="2">Microsome membrane</location>
        <topology evidence="2">Peripheral membrane protein</topology>
    </subcellularLocation>
</comment>
<evidence type="ECO:0000256" key="5">
    <source>
        <dbReference type="ARBA" id="ARBA00022617"/>
    </source>
</evidence>
<evidence type="ECO:0000256" key="9">
    <source>
        <dbReference type="ARBA" id="ARBA00023002"/>
    </source>
</evidence>
<evidence type="ECO:0000256" key="12">
    <source>
        <dbReference type="ARBA" id="ARBA00023136"/>
    </source>
</evidence>
<keyword evidence="9" id="KW-0560">Oxidoreductase</keyword>
<evidence type="ECO:0000256" key="13">
    <source>
        <dbReference type="SAM" id="Phobius"/>
    </source>
</evidence>
<dbReference type="PANTHER" id="PTHR24292">
    <property type="entry name" value="CYTOCHROME P450"/>
    <property type="match status" value="1"/>
</dbReference>
<keyword evidence="11" id="KW-0503">Monooxygenase</keyword>
<reference evidence="14" key="1">
    <citation type="journal article" date="2023" name="Insect Mol. Biol.">
        <title>Genome sequencing provides insights into the evolution of gene families encoding plant cell wall-degrading enzymes in longhorned beetles.</title>
        <authorList>
            <person name="Shin N.R."/>
            <person name="Okamura Y."/>
            <person name="Kirsch R."/>
            <person name="Pauchet Y."/>
        </authorList>
    </citation>
    <scope>NUCLEOTIDE SEQUENCE</scope>
    <source>
        <strain evidence="14">MMC_N1</strain>
    </source>
</reference>
<keyword evidence="7" id="KW-0256">Endoplasmic reticulum</keyword>
<evidence type="ECO:0000256" key="6">
    <source>
        <dbReference type="ARBA" id="ARBA00022723"/>
    </source>
</evidence>
<dbReference type="PANTHER" id="PTHR24292:SF100">
    <property type="entry name" value="CYTOCHROME P450 6A16, ISOFORM B-RELATED"/>
    <property type="match status" value="1"/>
</dbReference>
<keyword evidence="5" id="KW-0349">Heme</keyword>
<feature type="transmembrane region" description="Helical" evidence="13">
    <location>
        <begin position="20"/>
        <end position="40"/>
    </location>
</feature>
<evidence type="ECO:0000256" key="11">
    <source>
        <dbReference type="ARBA" id="ARBA00023033"/>
    </source>
</evidence>
<evidence type="ECO:0000313" key="14">
    <source>
        <dbReference type="EMBL" id="KAJ8981114.1"/>
    </source>
</evidence>
<dbReference type="PRINTS" id="PR00464">
    <property type="entry name" value="EP450II"/>
</dbReference>
<keyword evidence="12 13" id="KW-0472">Membrane</keyword>
<keyword evidence="15" id="KW-1185">Reference proteome</keyword>
<evidence type="ECO:0000256" key="10">
    <source>
        <dbReference type="ARBA" id="ARBA00023004"/>
    </source>
</evidence>
<accession>A0ABQ9JU54</accession>
<keyword evidence="10" id="KW-0408">Iron</keyword>
<evidence type="ECO:0000256" key="4">
    <source>
        <dbReference type="ARBA" id="ARBA00010617"/>
    </source>
</evidence>
<dbReference type="InterPro" id="IPR001128">
    <property type="entry name" value="Cyt_P450"/>
</dbReference>
<protein>
    <recommendedName>
        <fullName evidence="16">Cytochrome P450</fullName>
    </recommendedName>
</protein>
<evidence type="ECO:0000256" key="3">
    <source>
        <dbReference type="ARBA" id="ARBA00004406"/>
    </source>
</evidence>
<comment type="cofactor">
    <cofactor evidence="1">
        <name>heme</name>
        <dbReference type="ChEBI" id="CHEBI:30413"/>
    </cofactor>
</comment>
<evidence type="ECO:0008006" key="16">
    <source>
        <dbReference type="Google" id="ProtNLM"/>
    </source>
</evidence>
<dbReference type="Proteomes" id="UP001162164">
    <property type="component" value="Unassembled WGS sequence"/>
</dbReference>
<dbReference type="InterPro" id="IPR036396">
    <property type="entry name" value="Cyt_P450_sf"/>
</dbReference>
<evidence type="ECO:0000256" key="7">
    <source>
        <dbReference type="ARBA" id="ARBA00022824"/>
    </source>
</evidence>
<evidence type="ECO:0000313" key="15">
    <source>
        <dbReference type="Proteomes" id="UP001162164"/>
    </source>
</evidence>
<evidence type="ECO:0000256" key="8">
    <source>
        <dbReference type="ARBA" id="ARBA00022848"/>
    </source>
</evidence>
<keyword evidence="8" id="KW-0492">Microsome</keyword>
<dbReference type="InterPro" id="IPR050476">
    <property type="entry name" value="Insect_CytP450_Detox"/>
</dbReference>
<keyword evidence="13" id="KW-1133">Transmembrane helix</keyword>
<dbReference type="SUPFAM" id="SSF48264">
    <property type="entry name" value="Cytochrome P450"/>
    <property type="match status" value="1"/>
</dbReference>
<keyword evidence="13" id="KW-0812">Transmembrane</keyword>
<keyword evidence="6" id="KW-0479">Metal-binding</keyword>
<organism evidence="14 15">
    <name type="scientific">Molorchus minor</name>
    <dbReference type="NCBI Taxonomy" id="1323400"/>
    <lineage>
        <taxon>Eukaryota</taxon>
        <taxon>Metazoa</taxon>
        <taxon>Ecdysozoa</taxon>
        <taxon>Arthropoda</taxon>
        <taxon>Hexapoda</taxon>
        <taxon>Insecta</taxon>
        <taxon>Pterygota</taxon>
        <taxon>Neoptera</taxon>
        <taxon>Endopterygota</taxon>
        <taxon>Coleoptera</taxon>
        <taxon>Polyphaga</taxon>
        <taxon>Cucujiformia</taxon>
        <taxon>Chrysomeloidea</taxon>
        <taxon>Cerambycidae</taxon>
        <taxon>Lamiinae</taxon>
        <taxon>Monochamini</taxon>
        <taxon>Molorchus</taxon>
    </lineage>
</organism>
<gene>
    <name evidence="14" type="ORF">NQ317_007889</name>
</gene>